<evidence type="ECO:0000256" key="9">
    <source>
        <dbReference type="ARBA" id="ARBA00022989"/>
    </source>
</evidence>
<evidence type="ECO:0000313" key="19">
    <source>
        <dbReference type="EMBL" id="KAG9266477.1"/>
    </source>
</evidence>
<dbReference type="Pfam" id="PF19030">
    <property type="entry name" value="TSP1_ADAMTS"/>
    <property type="match status" value="2"/>
</dbReference>
<feature type="domain" description="Spondin-like TSP1" evidence="17">
    <location>
        <begin position="1053"/>
        <end position="1102"/>
    </location>
</feature>
<evidence type="ECO:0000256" key="1">
    <source>
        <dbReference type="ARBA" id="ARBA00004251"/>
    </source>
</evidence>
<evidence type="ECO:0000256" key="11">
    <source>
        <dbReference type="ARBA" id="ARBA00023157"/>
    </source>
</evidence>
<dbReference type="GO" id="GO:0005886">
    <property type="term" value="C:plasma membrane"/>
    <property type="evidence" value="ECO:0007669"/>
    <property type="project" value="UniProtKB-SubCell"/>
</dbReference>
<feature type="region of interest" description="Disordered" evidence="15">
    <location>
        <begin position="664"/>
        <end position="684"/>
    </location>
</feature>
<dbReference type="InterPro" id="IPR000884">
    <property type="entry name" value="TSP1_rpt"/>
</dbReference>
<comment type="caution">
    <text evidence="19">The sequence shown here is derived from an EMBL/GenBank/DDBJ whole genome shotgun (WGS) entry which is preliminary data.</text>
</comment>
<dbReference type="EMBL" id="JAICCE010000016">
    <property type="protein sequence ID" value="KAG9266477.1"/>
    <property type="molecule type" value="Genomic_DNA"/>
</dbReference>
<evidence type="ECO:0000256" key="14">
    <source>
        <dbReference type="ARBA" id="ARBA00069078"/>
    </source>
</evidence>
<comment type="subcellular location">
    <subcellularLocation>
        <location evidence="1">Cell membrane</location>
        <topology evidence="1">Single-pass type I membrane protein</topology>
    </subcellularLocation>
    <subcellularLocation>
        <location evidence="2">Cell projection</location>
    </subcellularLocation>
</comment>
<evidence type="ECO:0000256" key="16">
    <source>
        <dbReference type="SAM" id="Phobius"/>
    </source>
</evidence>
<proteinExistence type="predicted"/>
<evidence type="ECO:0000256" key="2">
    <source>
        <dbReference type="ARBA" id="ARBA00004316"/>
    </source>
</evidence>
<dbReference type="GO" id="GO:0030036">
    <property type="term" value="P:actin cytoskeleton organization"/>
    <property type="evidence" value="ECO:0007669"/>
    <property type="project" value="TreeGrafter"/>
</dbReference>
<dbReference type="PROSITE" id="PS50092">
    <property type="entry name" value="TSP1"/>
    <property type="match status" value="15"/>
</dbReference>
<feature type="domain" description="Spondin-like TSP1" evidence="17">
    <location>
        <begin position="203"/>
        <end position="252"/>
    </location>
</feature>
<evidence type="ECO:0000256" key="3">
    <source>
        <dbReference type="ARBA" id="ARBA00022475"/>
    </source>
</evidence>
<dbReference type="SUPFAM" id="SSF82895">
    <property type="entry name" value="TSP-1 type 1 repeat"/>
    <property type="match status" value="9"/>
</dbReference>
<keyword evidence="11" id="KW-1015">Disulfide bond</keyword>
<evidence type="ECO:0000256" key="5">
    <source>
        <dbReference type="ARBA" id="ARBA00022692"/>
    </source>
</evidence>
<keyword evidence="4" id="KW-0037">Angiogenesis</keyword>
<feature type="region of interest" description="Disordered" evidence="15">
    <location>
        <begin position="1585"/>
        <end position="1608"/>
    </location>
</feature>
<gene>
    <name evidence="19" type="primary">THSD7B</name>
    <name evidence="19" type="ORF">AMEX_G19109</name>
</gene>
<keyword evidence="9 16" id="KW-1133">Transmembrane helix</keyword>
<dbReference type="FunFam" id="2.20.100.10:FF:000018">
    <property type="entry name" value="Thrombospondin type 1 domain containing 7A"/>
    <property type="match status" value="1"/>
</dbReference>
<evidence type="ECO:0000256" key="7">
    <source>
        <dbReference type="ARBA" id="ARBA00022737"/>
    </source>
</evidence>
<organism evidence="19 20">
    <name type="scientific">Astyanax mexicanus</name>
    <name type="common">Blind cave fish</name>
    <name type="synonym">Astyanax fasciatus mexicanus</name>
    <dbReference type="NCBI Taxonomy" id="7994"/>
    <lineage>
        <taxon>Eukaryota</taxon>
        <taxon>Metazoa</taxon>
        <taxon>Chordata</taxon>
        <taxon>Craniata</taxon>
        <taxon>Vertebrata</taxon>
        <taxon>Euteleostomi</taxon>
        <taxon>Actinopterygii</taxon>
        <taxon>Neopterygii</taxon>
        <taxon>Teleostei</taxon>
        <taxon>Ostariophysi</taxon>
        <taxon>Characiformes</taxon>
        <taxon>Characoidei</taxon>
        <taxon>Acestrorhamphidae</taxon>
        <taxon>Acestrorhamphinae</taxon>
        <taxon>Astyanax</taxon>
    </lineage>
</organism>
<keyword evidence="12" id="KW-0325">Glycoprotein</keyword>
<accession>A0A8T2L6N2</accession>
<feature type="domain" description="Thrombospondin type-1" evidence="18">
    <location>
        <begin position="1539"/>
        <end position="1574"/>
    </location>
</feature>
<dbReference type="FunFam" id="2.20.100.10:FF:000017">
    <property type="entry name" value="Thrombospondin type 1 domain containing 7A"/>
    <property type="match status" value="1"/>
</dbReference>
<keyword evidence="10 16" id="KW-0472">Membrane</keyword>
<evidence type="ECO:0000256" key="13">
    <source>
        <dbReference type="ARBA" id="ARBA00023273"/>
    </source>
</evidence>
<reference evidence="19 20" key="1">
    <citation type="submission" date="2021-07" db="EMBL/GenBank/DDBJ databases">
        <authorList>
            <person name="Imarazene B."/>
            <person name="Zahm M."/>
            <person name="Klopp C."/>
            <person name="Cabau C."/>
            <person name="Beille S."/>
            <person name="Jouanno E."/>
            <person name="Castinel A."/>
            <person name="Lluch J."/>
            <person name="Gil L."/>
            <person name="Kuchtly C."/>
            <person name="Lopez Roques C."/>
            <person name="Donnadieu C."/>
            <person name="Parrinello H."/>
            <person name="Journot L."/>
            <person name="Du K."/>
            <person name="Schartl M."/>
            <person name="Retaux S."/>
            <person name="Guiguen Y."/>
        </authorList>
    </citation>
    <scope>NUCLEOTIDE SEQUENCE [LARGE SCALE GENOMIC DNA]</scope>
    <source>
        <strain evidence="19">Pach_M1</strain>
        <tissue evidence="19">Testis</tissue>
    </source>
</reference>
<keyword evidence="13" id="KW-0966">Cell projection</keyword>
<dbReference type="PANTHER" id="PTHR11311:SF7">
    <property type="entry name" value="THROMBOSPONDIN TYPE-1 DOMAIN-CONTAINING PROTEIN 7B"/>
    <property type="match status" value="1"/>
</dbReference>
<dbReference type="InterPro" id="IPR051418">
    <property type="entry name" value="Spondin/Thrombospondin_T1"/>
</dbReference>
<dbReference type="GO" id="GO:0001525">
    <property type="term" value="P:angiogenesis"/>
    <property type="evidence" value="ECO:0007669"/>
    <property type="project" value="UniProtKB-KW"/>
</dbReference>
<dbReference type="SMART" id="SM00209">
    <property type="entry name" value="TSP1"/>
    <property type="match status" value="14"/>
</dbReference>
<dbReference type="FunFam" id="2.20.100.10:FF:000050">
    <property type="entry name" value="Thrombospondin type 1 domain containing 7B"/>
    <property type="match status" value="1"/>
</dbReference>
<feature type="domain" description="Spondin-like TSP1" evidence="17">
    <location>
        <begin position="1306"/>
        <end position="1359"/>
    </location>
</feature>
<dbReference type="FunFam" id="2.20.100.10:FF:000015">
    <property type="entry name" value="Thrombospondin, type I, domain containing 7A"/>
    <property type="match status" value="1"/>
</dbReference>
<dbReference type="FunFam" id="2.20.100.10:FF:000014">
    <property type="entry name" value="Thrombospondin type 1 domain containing 7A"/>
    <property type="match status" value="2"/>
</dbReference>
<dbReference type="InterPro" id="IPR044004">
    <property type="entry name" value="TSP1_spondin_dom"/>
</dbReference>
<evidence type="ECO:0000259" key="18">
    <source>
        <dbReference type="Pfam" id="PF23308"/>
    </source>
</evidence>
<dbReference type="FunFam" id="2.20.100.10:FF:000027">
    <property type="entry name" value="Thrombospondin type 1 domain containing 7A"/>
    <property type="match status" value="1"/>
</dbReference>
<dbReference type="Pfam" id="PF23308">
    <property type="entry name" value="TSP1_TSH7A-B_C"/>
    <property type="match status" value="1"/>
</dbReference>
<evidence type="ECO:0000256" key="10">
    <source>
        <dbReference type="ARBA" id="ARBA00023136"/>
    </source>
</evidence>
<keyword evidence="3" id="KW-1003">Cell membrane</keyword>
<dbReference type="Pfam" id="PF19028">
    <property type="entry name" value="TSP1_spondin"/>
    <property type="match status" value="5"/>
</dbReference>
<protein>
    <recommendedName>
        <fullName evidence="14">Thrombospondin type-1 domain-containing protein 7A</fullName>
    </recommendedName>
</protein>
<dbReference type="FunFam" id="2.20.100.10:FF:000031">
    <property type="entry name" value="Thrombospondin type 1 domain containing 7A"/>
    <property type="match status" value="1"/>
</dbReference>
<evidence type="ECO:0000256" key="8">
    <source>
        <dbReference type="ARBA" id="ARBA00022782"/>
    </source>
</evidence>
<evidence type="ECO:0000259" key="17">
    <source>
        <dbReference type="Pfam" id="PF19028"/>
    </source>
</evidence>
<dbReference type="InterPro" id="IPR036383">
    <property type="entry name" value="TSP1_rpt_sf"/>
</dbReference>
<feature type="domain" description="Spondin-like TSP1" evidence="17">
    <location>
        <begin position="379"/>
        <end position="432"/>
    </location>
</feature>
<feature type="domain" description="Spondin-like TSP1" evidence="17">
    <location>
        <begin position="771"/>
        <end position="829"/>
    </location>
</feature>
<name>A0A8T2L6N2_ASTMX</name>
<dbReference type="GO" id="GO:0030154">
    <property type="term" value="P:cell differentiation"/>
    <property type="evidence" value="ECO:0007669"/>
    <property type="project" value="UniProtKB-KW"/>
</dbReference>
<keyword evidence="7" id="KW-0677">Repeat</keyword>
<sequence length="1670" mass="185076">MNYRDFISRWRCLENYLKLLWSVESIGSEVVRMRDLKDGLVFLSSVYSALLYLVLITSTVSTDTPRRSPFTWKTGVWGVCVAEQCGLPGLQVRSVWCIHSEGWSTHRSNCPPSQRPVQQRQCVKVCEWQRQLFEWQASPWGPCAPAPALQVSRCVTAQRGLQRRSVPCVHRGNGSAASARVCEAFSPPPEAEQACLLPCPLDCVVSAFSNWSPCSRTCGPALQQRTRHVLAPPLYGGVECPDLTDTRPCNHDNNHPARCPSDQQEHSYSLWAGPWSSCRRKGTPPSGRTTVDFSSGPSGTSAFRVLRMGRQHHRHDNDHIQHQHHEHQRDSRGSWEVHVGYQTRQLRCTRSDGKNTMLSLCDSENVPVNFRSCAMPRDCEVSDWSAWSACSKSCSSVDQVPGFRSRTRSVRGVPAGGGEECPGLEEVQTCNTAGELLPHCPRYGWKVTNWGSCQVRPLLSQQDHRHANSSFLCGGGIQTREAYCVSISENTTASPMWRPVGRGLCSAPPPVLIQSCSVPCSRRCRLSPWSTWGPCIHDNIPEHPGRKGVMLRMRSVSEEAWGQSESCPHITEAMTCHPLISFQWQVTGRGPCEPQDGVCGSGTQQQSVECVTVSGEPVSGTRCEGERPRDQEECETPCPTDCVLSDWSSWTSCSPSCSQTQTEGKQRRTRTILAPPAPGGKSCRSGSDLEQWRSCGSQSCTVFLWDSSSWSSCSPDLTVLRSEEGGCGSGTQTRRVYCRTAEGEQVEPHRCPESSRPDQVRACTVPCPVDCTVTPFSNWSPCPTSCSTVNVTLSTQSRQRIVIQRPANGGQDCPATLFEERDCNPPPLCPQYRWQTHRWQSCVLVPDSVRQAVGGQTEACGLGLETRGVVCVGLDDVLADEVECVRWAGVRPADVRQCRVSCRDDCTLSSWSKFSPCTHCGAWSTRTRSLIGRSKKRWRCQQEALVEREACPCSEYRLRPHGPWSPCVLPPQHQHHHLHHLPPGFTLTHTTSPPGQGAGQGWRAQGEGRECGDGWRYRVLACLNHQGELSEPLYCNSPGIEEEVCMVPCPLDCRLSDWSIWSSCSASCGGGVKVRSQWLREKPFNGGRPCPKLDFKNQVSEVVPCYSECNQYMWETDPWSVCVVNPPNTLNSSAAPRPLCGEGVQIRTIRCVREEEEKSSVVDNSQCEKEEERPVSVRSCVLPCPGDCVTSDWSLWSPCPAGCNERDMRWRSRTVLRKPGNGHTCPELNQTQSCSNTTCLSYSYAYSDWSSCELRENAVCGRGTKTRLLNCVCSDGKLVKLSMCKEWGPSRGKLSAPCEVSCPVDCLLSDWSHWSECSHSCGAQSHMVRSRLVLQQDGEGGRPCPSQLSQTRPCPIRPCFSWRWGGWSSCRVEGAECGEGLRERNLSCVVHWGSLSGSPLPRVVAEERCVETRLTKTTGTEFQQTCSIPCPVGDCYLAEWSVWSVCQLLCLDGRSFETSGRQARSRAVVMQVPQSEDSCPRQVYESRPCTGGSCLSYEWVTGGWRDNQRAVWCQRSDGVNVTGGCFPQNKPAAVRHCHPPCTKPFSYCTQSGVCGCGRGFTEVMTSLGFLDYCMGSAAPDYKKADVKNGAGRRRTSPVQKHDRPRDWALQPLGPDGRVRLWVYGLMAAGFIMILLIITMSFLLCKNPKDRPNPSSTQKALALAYDGDADM</sequence>
<evidence type="ECO:0000256" key="12">
    <source>
        <dbReference type="ARBA" id="ARBA00023180"/>
    </source>
</evidence>
<evidence type="ECO:0000256" key="4">
    <source>
        <dbReference type="ARBA" id="ARBA00022657"/>
    </source>
</evidence>
<keyword evidence="6" id="KW-0732">Signal</keyword>
<evidence type="ECO:0000256" key="6">
    <source>
        <dbReference type="ARBA" id="ARBA00022729"/>
    </source>
</evidence>
<dbReference type="Pfam" id="PF00090">
    <property type="entry name" value="TSP_1"/>
    <property type="match status" value="3"/>
</dbReference>
<feature type="transmembrane region" description="Helical" evidence="16">
    <location>
        <begin position="40"/>
        <end position="60"/>
    </location>
</feature>
<feature type="transmembrane region" description="Helical" evidence="16">
    <location>
        <begin position="1620"/>
        <end position="1644"/>
    </location>
</feature>
<dbReference type="GO" id="GO:0042995">
    <property type="term" value="C:cell projection"/>
    <property type="evidence" value="ECO:0007669"/>
    <property type="project" value="UniProtKB-SubCell"/>
</dbReference>
<evidence type="ECO:0000313" key="20">
    <source>
        <dbReference type="Proteomes" id="UP000752171"/>
    </source>
</evidence>
<dbReference type="InterPro" id="IPR056991">
    <property type="entry name" value="TSP1_TSH7A-B_C"/>
</dbReference>
<keyword evidence="5 16" id="KW-0812">Transmembrane</keyword>
<evidence type="ECO:0000256" key="15">
    <source>
        <dbReference type="SAM" id="MobiDB-lite"/>
    </source>
</evidence>
<dbReference type="Gene3D" id="2.20.100.10">
    <property type="entry name" value="Thrombospondin type-1 (TSP1) repeat"/>
    <property type="match status" value="9"/>
</dbReference>
<keyword evidence="8" id="KW-0221">Differentiation</keyword>
<dbReference type="Proteomes" id="UP000752171">
    <property type="component" value="Unassembled WGS sequence"/>
</dbReference>
<dbReference type="PANTHER" id="PTHR11311">
    <property type="entry name" value="SPONDIN"/>
    <property type="match status" value="1"/>
</dbReference>